<evidence type="ECO:0000256" key="3">
    <source>
        <dbReference type="ARBA" id="ARBA00022525"/>
    </source>
</evidence>
<dbReference type="SUPFAM" id="SSF57392">
    <property type="entry name" value="Defensin-like"/>
    <property type="match status" value="1"/>
</dbReference>
<sequence>MKILYLLFAVLFLVLQSIPGFTCCSGATIRCLQNGGTCYPRQCPPNTYIIGRCCPWRLCCRRVSSGLHKGNGTV</sequence>
<keyword evidence="6" id="KW-0732">Signal</keyword>
<evidence type="ECO:0000256" key="5">
    <source>
        <dbReference type="ARBA" id="ARBA00023022"/>
    </source>
</evidence>
<comment type="similarity">
    <text evidence="2">Belongs to the beta-defensin family.</text>
</comment>
<dbReference type="GO" id="GO:0060326">
    <property type="term" value="P:cell chemotaxis"/>
    <property type="evidence" value="ECO:0007669"/>
    <property type="project" value="TreeGrafter"/>
</dbReference>
<accession>A0A8C0HB55</accession>
<dbReference type="GO" id="GO:0005615">
    <property type="term" value="C:extracellular space"/>
    <property type="evidence" value="ECO:0007669"/>
    <property type="project" value="TreeGrafter"/>
</dbReference>
<dbReference type="GO" id="GO:0042742">
    <property type="term" value="P:defense response to bacterium"/>
    <property type="evidence" value="ECO:0007669"/>
    <property type="project" value="UniProtKB-KW"/>
</dbReference>
<feature type="signal peptide" evidence="6">
    <location>
        <begin position="1"/>
        <end position="20"/>
    </location>
</feature>
<reference evidence="8" key="1">
    <citation type="submission" date="2025-08" db="UniProtKB">
        <authorList>
            <consortium name="Ensembl"/>
        </authorList>
    </citation>
    <scope>IDENTIFICATION</scope>
</reference>
<protein>
    <recommendedName>
        <fullName evidence="7">Beta-defensin-like domain-containing protein</fullName>
    </recommendedName>
</protein>
<proteinExistence type="inferred from homology"/>
<keyword evidence="5" id="KW-0044">Antibiotic</keyword>
<feature type="domain" description="Beta-defensin-like" evidence="7">
    <location>
        <begin position="28"/>
        <end position="61"/>
    </location>
</feature>
<name>A0A8C0HB55_CHEAB</name>
<dbReference type="PANTHER" id="PTHR20515">
    <property type="entry name" value="BETA-DEFENSIN"/>
    <property type="match status" value="1"/>
</dbReference>
<keyword evidence="3" id="KW-0964">Secreted</keyword>
<organism evidence="8 9">
    <name type="scientific">Chelonoidis abingdonii</name>
    <name type="common">Abingdon island giant tortoise</name>
    <name type="synonym">Testudo abingdonii</name>
    <dbReference type="NCBI Taxonomy" id="106734"/>
    <lineage>
        <taxon>Eukaryota</taxon>
        <taxon>Metazoa</taxon>
        <taxon>Chordata</taxon>
        <taxon>Craniata</taxon>
        <taxon>Vertebrata</taxon>
        <taxon>Euteleostomi</taxon>
        <taxon>Archelosauria</taxon>
        <taxon>Testudinata</taxon>
        <taxon>Testudines</taxon>
        <taxon>Cryptodira</taxon>
        <taxon>Durocryptodira</taxon>
        <taxon>Testudinoidea</taxon>
        <taxon>Testudinidae</taxon>
        <taxon>Chelonoidis</taxon>
    </lineage>
</organism>
<dbReference type="Gene3D" id="3.10.360.10">
    <property type="entry name" value="Antimicrobial Peptide, Beta-defensin 2, Chain A"/>
    <property type="match status" value="1"/>
</dbReference>
<evidence type="ECO:0000259" key="7">
    <source>
        <dbReference type="Pfam" id="PF00711"/>
    </source>
</evidence>
<evidence type="ECO:0000256" key="1">
    <source>
        <dbReference type="ARBA" id="ARBA00004613"/>
    </source>
</evidence>
<dbReference type="PANTHER" id="PTHR20515:SF20">
    <property type="entry name" value="GALLINACIN-1-RELATED"/>
    <property type="match status" value="1"/>
</dbReference>
<keyword evidence="4" id="KW-0929">Antimicrobial</keyword>
<keyword evidence="4" id="KW-0211">Defensin</keyword>
<evidence type="ECO:0000313" key="9">
    <source>
        <dbReference type="Proteomes" id="UP000694404"/>
    </source>
</evidence>
<dbReference type="Pfam" id="PF00711">
    <property type="entry name" value="Defensin_beta"/>
    <property type="match status" value="1"/>
</dbReference>
<keyword evidence="9" id="KW-1185">Reference proteome</keyword>
<dbReference type="AlphaFoldDB" id="A0A8C0HB55"/>
<evidence type="ECO:0000313" key="8">
    <source>
        <dbReference type="Ensembl" id="ENSCABP00000020903.1"/>
    </source>
</evidence>
<dbReference type="GO" id="GO:0031731">
    <property type="term" value="F:CCR6 chemokine receptor binding"/>
    <property type="evidence" value="ECO:0007669"/>
    <property type="project" value="TreeGrafter"/>
</dbReference>
<evidence type="ECO:0000256" key="4">
    <source>
        <dbReference type="ARBA" id="ARBA00022940"/>
    </source>
</evidence>
<evidence type="ECO:0000256" key="2">
    <source>
        <dbReference type="ARBA" id="ARBA00007371"/>
    </source>
</evidence>
<evidence type="ECO:0000256" key="6">
    <source>
        <dbReference type="SAM" id="SignalP"/>
    </source>
</evidence>
<comment type="subcellular location">
    <subcellularLocation>
        <location evidence="1">Secreted</location>
    </subcellularLocation>
</comment>
<dbReference type="OMA" id="SCCKPPW"/>
<dbReference type="GeneTree" id="ENSGT00990000207928"/>
<dbReference type="InterPro" id="IPR001855">
    <property type="entry name" value="Defensin_beta-like"/>
</dbReference>
<dbReference type="GO" id="GO:0042056">
    <property type="term" value="F:chemoattractant activity"/>
    <property type="evidence" value="ECO:0007669"/>
    <property type="project" value="TreeGrafter"/>
</dbReference>
<dbReference type="Ensembl" id="ENSCABT00000022904.1">
    <property type="protein sequence ID" value="ENSCABP00000020903.1"/>
    <property type="gene ID" value="ENSCABG00000015414.1"/>
</dbReference>
<reference evidence="8" key="2">
    <citation type="submission" date="2025-09" db="UniProtKB">
        <authorList>
            <consortium name="Ensembl"/>
        </authorList>
    </citation>
    <scope>IDENTIFICATION</scope>
</reference>
<feature type="chain" id="PRO_5034397357" description="Beta-defensin-like domain-containing protein" evidence="6">
    <location>
        <begin position="21"/>
        <end position="74"/>
    </location>
</feature>
<dbReference type="Proteomes" id="UP000694404">
    <property type="component" value="Unplaced"/>
</dbReference>